<evidence type="ECO:0000313" key="4">
    <source>
        <dbReference type="EMBL" id="KAK2175657.1"/>
    </source>
</evidence>
<feature type="repeat" description="ANK" evidence="3">
    <location>
        <begin position="385"/>
        <end position="418"/>
    </location>
</feature>
<dbReference type="SUPFAM" id="SSF48403">
    <property type="entry name" value="Ankyrin repeat"/>
    <property type="match status" value="1"/>
</dbReference>
<dbReference type="PROSITE" id="PS50297">
    <property type="entry name" value="ANK_REP_REGION"/>
    <property type="match status" value="3"/>
</dbReference>
<organism evidence="4 5">
    <name type="scientific">Ridgeia piscesae</name>
    <name type="common">Tubeworm</name>
    <dbReference type="NCBI Taxonomy" id="27915"/>
    <lineage>
        <taxon>Eukaryota</taxon>
        <taxon>Metazoa</taxon>
        <taxon>Spiralia</taxon>
        <taxon>Lophotrochozoa</taxon>
        <taxon>Annelida</taxon>
        <taxon>Polychaeta</taxon>
        <taxon>Sedentaria</taxon>
        <taxon>Canalipalpata</taxon>
        <taxon>Sabellida</taxon>
        <taxon>Siboglinidae</taxon>
        <taxon>Ridgeia</taxon>
    </lineage>
</organism>
<evidence type="ECO:0000313" key="5">
    <source>
        <dbReference type="Proteomes" id="UP001209878"/>
    </source>
</evidence>
<feature type="repeat" description="ANK" evidence="3">
    <location>
        <begin position="238"/>
        <end position="270"/>
    </location>
</feature>
<reference evidence="4" key="1">
    <citation type="journal article" date="2023" name="Mol. Biol. Evol.">
        <title>Third-Generation Sequencing Reveals the Adaptive Role of the Epigenome in Three Deep-Sea Polychaetes.</title>
        <authorList>
            <person name="Perez M."/>
            <person name="Aroh O."/>
            <person name="Sun Y."/>
            <person name="Lan Y."/>
            <person name="Juniper S.K."/>
            <person name="Young C.R."/>
            <person name="Angers B."/>
            <person name="Qian P.Y."/>
        </authorList>
    </citation>
    <scope>NUCLEOTIDE SEQUENCE</scope>
    <source>
        <strain evidence="4">R07B-5</strain>
    </source>
</reference>
<evidence type="ECO:0000256" key="3">
    <source>
        <dbReference type="PROSITE-ProRule" id="PRU00023"/>
    </source>
</evidence>
<dbReference type="SMART" id="SM00248">
    <property type="entry name" value="ANK"/>
    <property type="match status" value="8"/>
</dbReference>
<accession>A0AAD9NMF1</accession>
<comment type="caution">
    <text evidence="4">The sequence shown here is derived from an EMBL/GenBank/DDBJ whole genome shotgun (WGS) entry which is preliminary data.</text>
</comment>
<protein>
    <recommendedName>
        <fullName evidence="6">Ankyrin repeat</fullName>
    </recommendedName>
</protein>
<dbReference type="InterPro" id="IPR002110">
    <property type="entry name" value="Ankyrin_rpt"/>
</dbReference>
<dbReference type="Pfam" id="PF00023">
    <property type="entry name" value="Ank"/>
    <property type="match status" value="1"/>
</dbReference>
<dbReference type="InterPro" id="IPR036770">
    <property type="entry name" value="Ankyrin_rpt-contain_sf"/>
</dbReference>
<dbReference type="PROSITE" id="PS50088">
    <property type="entry name" value="ANK_REPEAT"/>
    <property type="match status" value="3"/>
</dbReference>
<evidence type="ECO:0000256" key="1">
    <source>
        <dbReference type="ARBA" id="ARBA00022737"/>
    </source>
</evidence>
<gene>
    <name evidence="4" type="ORF">NP493_716g01003</name>
</gene>
<feature type="repeat" description="ANK" evidence="3">
    <location>
        <begin position="205"/>
        <end position="237"/>
    </location>
</feature>
<keyword evidence="5" id="KW-1185">Reference proteome</keyword>
<keyword evidence="1" id="KW-0677">Repeat</keyword>
<dbReference type="Gene3D" id="1.25.40.20">
    <property type="entry name" value="Ankyrin repeat-containing domain"/>
    <property type="match status" value="3"/>
</dbReference>
<sequence>MLRLRRPREKKEDETTLMRHLAQDGVLLEEFLSKVVQKNRFLEKLVILVNTRVPVTLPYDVYTDYTPLGYAIINNDPASVDVLLRHGACARTAPCTYVDDAVKVQSPLHLALLRQSDAAIVDSLMKHGACTAQIQRQDVSSLLHFIVKCPSETTAAALLADMSNLNSTDGDRRTLLHLAALNGNDAVARIALQTRQVDVDKVDALGKTALIYAAKRNSPVFVQILLDGGATVDLADAWNRTALHFAVRRADLRIVELLLSSGADVEIEDHKGLTPLNYAFSGDNILHRREPKEDSHDLLQSMLKSTKKRVSLYKQDFLNVAFLVARTCENESVVIKLLEDNPSHVSQRNDDGQMLIHVAAEFSKHRVVKWLIEKGGVDADTTDAIGWLPLHYAAKGGNSETFFYLLDQHGADVNSATPSGWTPLWILSRNGWTDLACDVIRNGCDVQRTMSVSALRQADSHFGLPLSLFDPEAQRAKPVEYARTGSRRITLLEFASKCELTVLFRVLSEEIAAVKHQNETYNNKPSKRVAGDAVASDILAVATRAVVANGQCQPHSPRLMCRTVYSRAIRAL</sequence>
<dbReference type="Pfam" id="PF12796">
    <property type="entry name" value="Ank_2"/>
    <property type="match status" value="2"/>
</dbReference>
<evidence type="ECO:0000256" key="2">
    <source>
        <dbReference type="ARBA" id="ARBA00023043"/>
    </source>
</evidence>
<keyword evidence="2 3" id="KW-0040">ANK repeat</keyword>
<dbReference type="PRINTS" id="PR01415">
    <property type="entry name" value="ANKYRIN"/>
</dbReference>
<dbReference type="PANTHER" id="PTHR24198:SF165">
    <property type="entry name" value="ANKYRIN REPEAT-CONTAINING PROTEIN-RELATED"/>
    <property type="match status" value="1"/>
</dbReference>
<dbReference type="PANTHER" id="PTHR24198">
    <property type="entry name" value="ANKYRIN REPEAT AND PROTEIN KINASE DOMAIN-CONTAINING PROTEIN"/>
    <property type="match status" value="1"/>
</dbReference>
<name>A0AAD9NMF1_RIDPI</name>
<dbReference type="AlphaFoldDB" id="A0AAD9NMF1"/>
<proteinExistence type="predicted"/>
<dbReference type="EMBL" id="JAODUO010000716">
    <property type="protein sequence ID" value="KAK2175657.1"/>
    <property type="molecule type" value="Genomic_DNA"/>
</dbReference>
<dbReference type="Proteomes" id="UP001209878">
    <property type="component" value="Unassembled WGS sequence"/>
</dbReference>
<evidence type="ECO:0008006" key="6">
    <source>
        <dbReference type="Google" id="ProtNLM"/>
    </source>
</evidence>